<name>A0A6A6U0Y6_9PEZI</name>
<dbReference type="Proteomes" id="UP000799302">
    <property type="component" value="Unassembled WGS sequence"/>
</dbReference>
<organism evidence="2 3">
    <name type="scientific">Microthyrium microscopicum</name>
    <dbReference type="NCBI Taxonomy" id="703497"/>
    <lineage>
        <taxon>Eukaryota</taxon>
        <taxon>Fungi</taxon>
        <taxon>Dikarya</taxon>
        <taxon>Ascomycota</taxon>
        <taxon>Pezizomycotina</taxon>
        <taxon>Dothideomycetes</taxon>
        <taxon>Dothideomycetes incertae sedis</taxon>
        <taxon>Microthyriales</taxon>
        <taxon>Microthyriaceae</taxon>
        <taxon>Microthyrium</taxon>
    </lineage>
</organism>
<keyword evidence="3" id="KW-1185">Reference proteome</keyword>
<evidence type="ECO:0000313" key="3">
    <source>
        <dbReference type="Proteomes" id="UP000799302"/>
    </source>
</evidence>
<feature type="transmembrane region" description="Helical" evidence="1">
    <location>
        <begin position="88"/>
        <end position="107"/>
    </location>
</feature>
<feature type="transmembrane region" description="Helical" evidence="1">
    <location>
        <begin position="234"/>
        <end position="255"/>
    </location>
</feature>
<dbReference type="OrthoDB" id="5313079at2759"/>
<feature type="transmembrane region" description="Helical" evidence="1">
    <location>
        <begin position="55"/>
        <end position="76"/>
    </location>
</feature>
<reference evidence="2" key="1">
    <citation type="journal article" date="2020" name="Stud. Mycol.">
        <title>101 Dothideomycetes genomes: a test case for predicting lifestyles and emergence of pathogens.</title>
        <authorList>
            <person name="Haridas S."/>
            <person name="Albert R."/>
            <person name="Binder M."/>
            <person name="Bloem J."/>
            <person name="Labutti K."/>
            <person name="Salamov A."/>
            <person name="Andreopoulos B."/>
            <person name="Baker S."/>
            <person name="Barry K."/>
            <person name="Bills G."/>
            <person name="Bluhm B."/>
            <person name="Cannon C."/>
            <person name="Castanera R."/>
            <person name="Culley D."/>
            <person name="Daum C."/>
            <person name="Ezra D."/>
            <person name="Gonzalez J."/>
            <person name="Henrissat B."/>
            <person name="Kuo A."/>
            <person name="Liang C."/>
            <person name="Lipzen A."/>
            <person name="Lutzoni F."/>
            <person name="Magnuson J."/>
            <person name="Mondo S."/>
            <person name="Nolan M."/>
            <person name="Ohm R."/>
            <person name="Pangilinan J."/>
            <person name="Park H.-J."/>
            <person name="Ramirez L."/>
            <person name="Alfaro M."/>
            <person name="Sun H."/>
            <person name="Tritt A."/>
            <person name="Yoshinaga Y."/>
            <person name="Zwiers L.-H."/>
            <person name="Turgeon B."/>
            <person name="Goodwin S."/>
            <person name="Spatafora J."/>
            <person name="Crous P."/>
            <person name="Grigoriev I."/>
        </authorList>
    </citation>
    <scope>NUCLEOTIDE SEQUENCE</scope>
    <source>
        <strain evidence="2">CBS 115976</strain>
    </source>
</reference>
<feature type="transmembrane region" description="Helical" evidence="1">
    <location>
        <begin position="203"/>
        <end position="222"/>
    </location>
</feature>
<evidence type="ECO:0000313" key="2">
    <source>
        <dbReference type="EMBL" id="KAF2665570.1"/>
    </source>
</evidence>
<keyword evidence="1" id="KW-0472">Membrane</keyword>
<protein>
    <recommendedName>
        <fullName evidence="4">RGS domain-containing protein</fullName>
    </recommendedName>
</protein>
<feature type="transmembrane region" description="Helical" evidence="1">
    <location>
        <begin position="20"/>
        <end position="43"/>
    </location>
</feature>
<dbReference type="AlphaFoldDB" id="A0A6A6U0Y6"/>
<feature type="transmembrane region" description="Helical" evidence="1">
    <location>
        <begin position="156"/>
        <end position="177"/>
    </location>
</feature>
<keyword evidence="1" id="KW-0812">Transmembrane</keyword>
<dbReference type="EMBL" id="MU004240">
    <property type="protein sequence ID" value="KAF2665570.1"/>
    <property type="molecule type" value="Genomic_DNA"/>
</dbReference>
<proteinExistence type="predicted"/>
<accession>A0A6A6U0Y6</accession>
<evidence type="ECO:0008006" key="4">
    <source>
        <dbReference type="Google" id="ProtNLM"/>
    </source>
</evidence>
<evidence type="ECO:0000256" key="1">
    <source>
        <dbReference type="SAM" id="Phobius"/>
    </source>
</evidence>
<feature type="transmembrane region" description="Helical" evidence="1">
    <location>
        <begin position="275"/>
        <end position="295"/>
    </location>
</feature>
<sequence length="585" mass="67018">MAFTGDHGHDFGLPNLDGLSFFYIALAIAYSAIIFLSLLVLYWQRATTEVKLRGFGNTCLTVLTLHVYLVLILLAYTLNGLYKCSVEFYIMSVFLPFSMALFQASNMRLLNHFETQKQLASTCHLEARSGKRTVRQSLSLSGLWQRWKEQSSMARTYTIIAGALAMQVALTFILFFASRRFHSSYGLFGENVDAAQCRRGLEWIPSVFWQFLWSTVFGPYILLRIRNIKDSHYWAWQTRLAIIACLPATPLWLIFTYSNSPTVANVNKWFVPAGWFLPSLITMQLSSIIFPLLDVRKKNATLASRQSTTSSSSSLRKSQTREMYSMSSLEMQISKNLDPLLRWACEKDLTAENIVFLRAVRDFRKKWLAAEKRSKKDLSNEQLRERFEDAAYIWFKLVNPLTARFNINIDYRTYSDLETIFVGLRYESWDDDVSAKSVRSENVVTPWADFEGRPPSLKSQGSEECKMSDVDRLYVLPVTEVRMESATDEDDGCVDASVFHIPPAFGIDVFDKAYESVKTDVFHNTWPRYEARFSRPNIHSSTTLGFDDEQAYLCRTPLCKSVKKATSRMLGKVWPAKSPLVGEVV</sequence>
<gene>
    <name evidence="2" type="ORF">BT63DRAFT_428530</name>
</gene>
<keyword evidence="1" id="KW-1133">Transmembrane helix</keyword>